<dbReference type="GO" id="GO:0005802">
    <property type="term" value="C:trans-Golgi network"/>
    <property type="evidence" value="ECO:0007669"/>
    <property type="project" value="TreeGrafter"/>
</dbReference>
<evidence type="ECO:0000313" key="6">
    <source>
        <dbReference type="EMBL" id="KAK4321830.1"/>
    </source>
</evidence>
<comment type="caution">
    <text evidence="6">The sequence shown here is derived from an EMBL/GenBank/DDBJ whole genome shotgun (WGS) entry which is preliminary data.</text>
</comment>
<reference evidence="6" key="1">
    <citation type="submission" date="2023-11" db="EMBL/GenBank/DDBJ databases">
        <title>Genome assemblies of two species of porcelain crab, Petrolisthes cinctipes and Petrolisthes manimaculis (Anomura: Porcellanidae).</title>
        <authorList>
            <person name="Angst P."/>
        </authorList>
    </citation>
    <scope>NUCLEOTIDE SEQUENCE</scope>
    <source>
        <strain evidence="6">PB745_02</strain>
        <tissue evidence="6">Gill</tissue>
    </source>
</reference>
<feature type="transmembrane region" description="Helical" evidence="4">
    <location>
        <begin position="87"/>
        <end position="109"/>
    </location>
</feature>
<name>A0AAE1UK68_9EUCA</name>
<proteinExistence type="predicted"/>
<evidence type="ECO:0000256" key="3">
    <source>
        <dbReference type="ARBA" id="ARBA00022842"/>
    </source>
</evidence>
<dbReference type="Proteomes" id="UP001292094">
    <property type="component" value="Unassembled WGS sequence"/>
</dbReference>
<evidence type="ECO:0000313" key="7">
    <source>
        <dbReference type="Proteomes" id="UP001292094"/>
    </source>
</evidence>
<comment type="subcellular location">
    <subcellularLocation>
        <location evidence="1">Membrane</location>
        <topology evidence="1">Multi-pass membrane protein</topology>
    </subcellularLocation>
</comment>
<feature type="domain" description="P-type ATPase C-terminal" evidence="5">
    <location>
        <begin position="59"/>
        <end position="111"/>
    </location>
</feature>
<dbReference type="AlphaFoldDB" id="A0AAE1UK68"/>
<evidence type="ECO:0000256" key="4">
    <source>
        <dbReference type="SAM" id="Phobius"/>
    </source>
</evidence>
<dbReference type="InterPro" id="IPR032630">
    <property type="entry name" value="P_typ_ATPase_c"/>
</dbReference>
<sequence>MSEAGDQNAGFVLFINGDALVFALDAKNEQQFLKVASCSAHIGVGITRQEGLQATVLASVAQFKFLERLLLVHSRWSYYRMSKLLRYFYKSFAFIFCHFWFAFLVRFSAQVGHN</sequence>
<dbReference type="Pfam" id="PF16212">
    <property type="entry name" value="PhoLip_ATPase_C"/>
    <property type="match status" value="1"/>
</dbReference>
<keyword evidence="4" id="KW-1133">Transmembrane helix</keyword>
<organism evidence="6 7">
    <name type="scientific">Petrolisthes manimaculis</name>
    <dbReference type="NCBI Taxonomy" id="1843537"/>
    <lineage>
        <taxon>Eukaryota</taxon>
        <taxon>Metazoa</taxon>
        <taxon>Ecdysozoa</taxon>
        <taxon>Arthropoda</taxon>
        <taxon>Crustacea</taxon>
        <taxon>Multicrustacea</taxon>
        <taxon>Malacostraca</taxon>
        <taxon>Eumalacostraca</taxon>
        <taxon>Eucarida</taxon>
        <taxon>Decapoda</taxon>
        <taxon>Pleocyemata</taxon>
        <taxon>Anomura</taxon>
        <taxon>Galatheoidea</taxon>
        <taxon>Porcellanidae</taxon>
        <taxon>Petrolisthes</taxon>
    </lineage>
</organism>
<dbReference type="GO" id="GO:0007030">
    <property type="term" value="P:Golgi organization"/>
    <property type="evidence" value="ECO:0007669"/>
    <property type="project" value="TreeGrafter"/>
</dbReference>
<dbReference type="GO" id="GO:0045332">
    <property type="term" value="P:phospholipid translocation"/>
    <property type="evidence" value="ECO:0007669"/>
    <property type="project" value="TreeGrafter"/>
</dbReference>
<dbReference type="PANTHER" id="PTHR24092">
    <property type="entry name" value="PROBABLE PHOSPHOLIPID-TRANSPORTING ATPASE"/>
    <property type="match status" value="1"/>
</dbReference>
<protein>
    <recommendedName>
        <fullName evidence="5">P-type ATPase C-terminal domain-containing protein</fullName>
    </recommendedName>
</protein>
<dbReference type="EMBL" id="JAWZYT010000559">
    <property type="protein sequence ID" value="KAK4321830.1"/>
    <property type="molecule type" value="Genomic_DNA"/>
</dbReference>
<evidence type="ECO:0000259" key="5">
    <source>
        <dbReference type="Pfam" id="PF16212"/>
    </source>
</evidence>
<keyword evidence="4" id="KW-0472">Membrane</keyword>
<dbReference type="GO" id="GO:0046872">
    <property type="term" value="F:metal ion binding"/>
    <property type="evidence" value="ECO:0007669"/>
    <property type="project" value="UniProtKB-KW"/>
</dbReference>
<keyword evidence="7" id="KW-1185">Reference proteome</keyword>
<dbReference type="GO" id="GO:0140326">
    <property type="term" value="F:ATPase-coupled intramembrane lipid transporter activity"/>
    <property type="evidence" value="ECO:0007669"/>
    <property type="project" value="TreeGrafter"/>
</dbReference>
<keyword evidence="2" id="KW-0479">Metal-binding</keyword>
<evidence type="ECO:0000256" key="2">
    <source>
        <dbReference type="ARBA" id="ARBA00022723"/>
    </source>
</evidence>
<dbReference type="PANTHER" id="PTHR24092:SF190">
    <property type="entry name" value="PHOSPHOLIPID-TRANSPORTING ATPASE"/>
    <property type="match status" value="1"/>
</dbReference>
<keyword evidence="4" id="KW-0812">Transmembrane</keyword>
<dbReference type="GO" id="GO:0005886">
    <property type="term" value="C:plasma membrane"/>
    <property type="evidence" value="ECO:0007669"/>
    <property type="project" value="TreeGrafter"/>
</dbReference>
<evidence type="ECO:0000256" key="1">
    <source>
        <dbReference type="ARBA" id="ARBA00004141"/>
    </source>
</evidence>
<keyword evidence="3" id="KW-0460">Magnesium</keyword>
<accession>A0AAE1UK68</accession>
<gene>
    <name evidence="6" type="ORF">Pmani_007457</name>
</gene>